<dbReference type="AlphaFoldDB" id="A0A240DXZ1"/>
<dbReference type="OrthoDB" id="8686017at2"/>
<proteinExistence type="predicted"/>
<protein>
    <recommendedName>
        <fullName evidence="3">Lipoprotein</fullName>
    </recommendedName>
</protein>
<name>A0A240DXZ1_9BURK</name>
<reference evidence="2" key="1">
    <citation type="submission" date="2017-08" db="EMBL/GenBank/DDBJ databases">
        <authorList>
            <person name="Varghese N."/>
            <person name="Submissions S."/>
        </authorList>
    </citation>
    <scope>NUCLEOTIDE SEQUENCE [LARGE SCALE GENOMIC DNA]</scope>
    <source>
        <strain evidence="2">AP-Melu-1000-B4</strain>
    </source>
</reference>
<dbReference type="EMBL" id="OANS01000001">
    <property type="protein sequence ID" value="SNX27792.1"/>
    <property type="molecule type" value="Genomic_DNA"/>
</dbReference>
<evidence type="ECO:0008006" key="3">
    <source>
        <dbReference type="Google" id="ProtNLM"/>
    </source>
</evidence>
<gene>
    <name evidence="1" type="ORF">SAMN06295945_0108</name>
</gene>
<organism evidence="1 2">
    <name type="scientific">Polynucleobacter meluiroseus</name>
    <dbReference type="NCBI Taxonomy" id="1938814"/>
    <lineage>
        <taxon>Bacteria</taxon>
        <taxon>Pseudomonadati</taxon>
        <taxon>Pseudomonadota</taxon>
        <taxon>Betaproteobacteria</taxon>
        <taxon>Burkholderiales</taxon>
        <taxon>Burkholderiaceae</taxon>
        <taxon>Polynucleobacter</taxon>
    </lineage>
</organism>
<accession>A0A240DXZ1</accession>
<dbReference type="PROSITE" id="PS51257">
    <property type="entry name" value="PROKAR_LIPOPROTEIN"/>
    <property type="match status" value="1"/>
</dbReference>
<keyword evidence="2" id="KW-1185">Reference proteome</keyword>
<evidence type="ECO:0000313" key="2">
    <source>
        <dbReference type="Proteomes" id="UP000218069"/>
    </source>
</evidence>
<dbReference type="RefSeq" id="WP_096671914.1">
    <property type="nucleotide sequence ID" value="NZ_OANS01000001.1"/>
</dbReference>
<dbReference type="Proteomes" id="UP000218069">
    <property type="component" value="Unassembled WGS sequence"/>
</dbReference>
<evidence type="ECO:0000313" key="1">
    <source>
        <dbReference type="EMBL" id="SNX27792.1"/>
    </source>
</evidence>
<sequence>MRSCIVIATSILLIACSPKLDWRTVQAPQESFTALFPGKPDKLERQVPYQGANIPQILEAVKVDEAIYSVSSIYLNKDQSDFFPELLKQMQDNLFKRAGVDAQSALSSSAVYRTVARQRQPTTDYFLDFIAPDSKRQSMRVRWISRPSPDGGIWVYQVSVLQNTPSGINIEQLFSEEQYATFFEEFHPE</sequence>